<comment type="caution">
    <text evidence="2">The sequence shown here is derived from an EMBL/GenBank/DDBJ whole genome shotgun (WGS) entry which is preliminary data.</text>
</comment>
<dbReference type="EMBL" id="LAVV01002588">
    <property type="protein sequence ID" value="KNZ62706.1"/>
    <property type="molecule type" value="Genomic_DNA"/>
</dbReference>
<protein>
    <submittedName>
        <fullName evidence="2">Uncharacterized protein</fullName>
    </submittedName>
</protein>
<evidence type="ECO:0000313" key="2">
    <source>
        <dbReference type="EMBL" id="KNZ62706.1"/>
    </source>
</evidence>
<gene>
    <name evidence="2" type="ORF">VP01_1232g3</name>
</gene>
<evidence type="ECO:0000313" key="3">
    <source>
        <dbReference type="Proteomes" id="UP000037035"/>
    </source>
</evidence>
<feature type="region of interest" description="Disordered" evidence="1">
    <location>
        <begin position="114"/>
        <end position="133"/>
    </location>
</feature>
<dbReference type="Proteomes" id="UP000037035">
    <property type="component" value="Unassembled WGS sequence"/>
</dbReference>
<keyword evidence="3" id="KW-1185">Reference proteome</keyword>
<reference evidence="2 3" key="1">
    <citation type="submission" date="2015-08" db="EMBL/GenBank/DDBJ databases">
        <title>Next Generation Sequencing and Analysis of the Genome of Puccinia sorghi L Schw, the Causal Agent of Maize Common Rust.</title>
        <authorList>
            <person name="Rochi L."/>
            <person name="Burguener G."/>
            <person name="Darino M."/>
            <person name="Turjanski A."/>
            <person name="Kreff E."/>
            <person name="Dieguez M.J."/>
            <person name="Sacco F."/>
        </authorList>
    </citation>
    <scope>NUCLEOTIDE SEQUENCE [LARGE SCALE GENOMIC DNA]</scope>
    <source>
        <strain evidence="2 3">RO10H11247</strain>
    </source>
</reference>
<accession>A0A0L6VPS2</accession>
<sequence>MDSITHVLRINGQACRESEGGSCSSIDRSNHTLVSSGPFWGEATGPGGLREKIEGIPRDVVRVANPEGPAQAKSEATLASGVEWSPPVVGAEVWVVQSDERVMFGELDQMDVNFPKKSKGKETAGPSMPVPGKKQVAEWAKLLNCQ</sequence>
<evidence type="ECO:0000256" key="1">
    <source>
        <dbReference type="SAM" id="MobiDB-lite"/>
    </source>
</evidence>
<dbReference type="AlphaFoldDB" id="A0A0L6VPS2"/>
<name>A0A0L6VPS2_9BASI</name>
<dbReference type="VEuPathDB" id="FungiDB:VP01_1232g3"/>
<organism evidence="2 3">
    <name type="scientific">Puccinia sorghi</name>
    <dbReference type="NCBI Taxonomy" id="27349"/>
    <lineage>
        <taxon>Eukaryota</taxon>
        <taxon>Fungi</taxon>
        <taxon>Dikarya</taxon>
        <taxon>Basidiomycota</taxon>
        <taxon>Pucciniomycotina</taxon>
        <taxon>Pucciniomycetes</taxon>
        <taxon>Pucciniales</taxon>
        <taxon>Pucciniaceae</taxon>
        <taxon>Puccinia</taxon>
    </lineage>
</organism>
<proteinExistence type="predicted"/>